<comment type="caution">
    <text evidence="1">The sequence shown here is derived from an EMBL/GenBank/DDBJ whole genome shotgun (WGS) entry which is preliminary data.</text>
</comment>
<reference evidence="1 2" key="1">
    <citation type="submission" date="2020-01" db="EMBL/GenBank/DDBJ databases">
        <authorList>
            <consortium name="DOE Joint Genome Institute"/>
            <person name="Haridas S."/>
            <person name="Albert R."/>
            <person name="Binder M."/>
            <person name="Bloem J."/>
            <person name="Labutti K."/>
            <person name="Salamov A."/>
            <person name="Andreopoulos B."/>
            <person name="Baker S.E."/>
            <person name="Barry K."/>
            <person name="Bills G."/>
            <person name="Bluhm B.H."/>
            <person name="Cannon C."/>
            <person name="Castanera R."/>
            <person name="Culley D.E."/>
            <person name="Daum C."/>
            <person name="Ezra D."/>
            <person name="Gonzalez J.B."/>
            <person name="Henrissat B."/>
            <person name="Kuo A."/>
            <person name="Liang C."/>
            <person name="Lipzen A."/>
            <person name="Lutzoni F."/>
            <person name="Magnuson J."/>
            <person name="Mondo S."/>
            <person name="Nolan M."/>
            <person name="Ohm R."/>
            <person name="Pangilinan J."/>
            <person name="Park H.-J.H."/>
            <person name="Ramirez L."/>
            <person name="Alfaro M."/>
            <person name="Sun H."/>
            <person name="Tritt A."/>
            <person name="Yoshinaga Y."/>
            <person name="Zwiers L.-H.L."/>
            <person name="Turgeon B.G."/>
            <person name="Goodwin S.B."/>
            <person name="Spatafora J.W."/>
            <person name="Crous P.W."/>
            <person name="Grigoriev I.V."/>
        </authorList>
    </citation>
    <scope>NUCLEOTIDE SEQUENCE [LARGE SCALE GENOMIC DNA]</scope>
    <source>
        <strain evidence="1 2">CBS 611.86</strain>
    </source>
</reference>
<gene>
    <name evidence="1" type="ORF">BDV95DRAFT_12410</name>
</gene>
<dbReference type="EMBL" id="JAADJZ010000001">
    <property type="protein sequence ID" value="KAF2878135.1"/>
    <property type="molecule type" value="Genomic_DNA"/>
</dbReference>
<accession>A0A7C8MK17</accession>
<proteinExistence type="predicted"/>
<sequence length="198" mass="21063">MKRAAEKHGECSKTCSAAADGCRACRDRTAASPCNNFRDPGFVDRAKSHCPTQFSIAMTVTYPGLGVWPLSDSSKGAHHGQSSAAPPLLASSDAAATGVAQTTPTAQRCLSVETLVPELLELGTPARYQPQGDLRRCKLHVMAAAWTTTRNPNLRPLKSIPRALLKGCLSSSTPRITQSPSLAQHLETSFDLITPRPG</sequence>
<protein>
    <submittedName>
        <fullName evidence="1">Uncharacterized protein</fullName>
    </submittedName>
</protein>
<evidence type="ECO:0000313" key="2">
    <source>
        <dbReference type="Proteomes" id="UP000481861"/>
    </source>
</evidence>
<keyword evidence="2" id="KW-1185">Reference proteome</keyword>
<dbReference type="AlphaFoldDB" id="A0A7C8MK17"/>
<organism evidence="1 2">
    <name type="scientific">Massariosphaeria phaeospora</name>
    <dbReference type="NCBI Taxonomy" id="100035"/>
    <lineage>
        <taxon>Eukaryota</taxon>
        <taxon>Fungi</taxon>
        <taxon>Dikarya</taxon>
        <taxon>Ascomycota</taxon>
        <taxon>Pezizomycotina</taxon>
        <taxon>Dothideomycetes</taxon>
        <taxon>Pleosporomycetidae</taxon>
        <taxon>Pleosporales</taxon>
        <taxon>Pleosporales incertae sedis</taxon>
        <taxon>Massariosphaeria</taxon>
    </lineage>
</organism>
<evidence type="ECO:0000313" key="1">
    <source>
        <dbReference type="EMBL" id="KAF2878135.1"/>
    </source>
</evidence>
<dbReference type="Proteomes" id="UP000481861">
    <property type="component" value="Unassembled WGS sequence"/>
</dbReference>
<name>A0A7C8MK17_9PLEO</name>